<accession>A0ABV2SSS6</accession>
<proteinExistence type="predicted"/>
<keyword evidence="2" id="KW-1185">Reference proteome</keyword>
<evidence type="ECO:0000313" key="1">
    <source>
        <dbReference type="EMBL" id="MET6990208.1"/>
    </source>
</evidence>
<dbReference type="RefSeq" id="WP_354614596.1">
    <property type="nucleotide sequence ID" value="NZ_JBEXAE010000002.1"/>
</dbReference>
<dbReference type="Proteomes" id="UP001549799">
    <property type="component" value="Unassembled WGS sequence"/>
</dbReference>
<dbReference type="PROSITE" id="PS51257">
    <property type="entry name" value="PROKAR_LIPOPROTEIN"/>
    <property type="match status" value="1"/>
</dbReference>
<organism evidence="1 2">
    <name type="scientific">Sediminicola arcticus</name>
    <dbReference type="NCBI Taxonomy" id="1574308"/>
    <lineage>
        <taxon>Bacteria</taxon>
        <taxon>Pseudomonadati</taxon>
        <taxon>Bacteroidota</taxon>
        <taxon>Flavobacteriia</taxon>
        <taxon>Flavobacteriales</taxon>
        <taxon>Flavobacteriaceae</taxon>
        <taxon>Sediminicola</taxon>
    </lineage>
</organism>
<evidence type="ECO:0000313" key="2">
    <source>
        <dbReference type="Proteomes" id="UP001549799"/>
    </source>
</evidence>
<name>A0ABV2SSS6_9FLAO</name>
<sequence>MKRIILFAFLGLFFSCDDGDLQIETLNFDDSAIDFCGTVTIDSQVFFKINGDEALILNLEAGILRNEVSNGNIESTIPGTSQITYRIFSANVSNSYFCGNIPPTTPTVFDEIPATSGIVTVNTILLEDEVTYQHTIQLSDITLLNDDGSRITNLSIEDFGVVTTNQ</sequence>
<gene>
    <name evidence="1" type="ORF">ABXZ36_06060</name>
</gene>
<protein>
    <recommendedName>
        <fullName evidence="3">Lipocalin-like domain-containing protein</fullName>
    </recommendedName>
</protein>
<reference evidence="1 2" key="1">
    <citation type="submission" date="2024-07" db="EMBL/GenBank/DDBJ databases">
        <title>The genome sequence of type strain Sediminicola arcticus GDMCC 1.2805.</title>
        <authorList>
            <person name="Liu Y."/>
        </authorList>
    </citation>
    <scope>NUCLEOTIDE SEQUENCE [LARGE SCALE GENOMIC DNA]</scope>
    <source>
        <strain evidence="1 2">GDMCC 1.2805</strain>
    </source>
</reference>
<comment type="caution">
    <text evidence="1">The sequence shown here is derived from an EMBL/GenBank/DDBJ whole genome shotgun (WGS) entry which is preliminary data.</text>
</comment>
<evidence type="ECO:0008006" key="3">
    <source>
        <dbReference type="Google" id="ProtNLM"/>
    </source>
</evidence>
<dbReference type="EMBL" id="JBEXAE010000002">
    <property type="protein sequence ID" value="MET6990208.1"/>
    <property type="molecule type" value="Genomic_DNA"/>
</dbReference>